<gene>
    <name evidence="1" type="ORF">BRADI_1g76195v3</name>
</gene>
<sequence>MVMLSTCSHVGLIQMPRYSAARGWPPRGISMVLRPHILCFQIEGAKQRCTSRTKSMITHIFCLRIHDMFTYILLFMLMSVHEESPANNVQQSVLLRQRFPRNHVL</sequence>
<dbReference type="AlphaFoldDB" id="A0A2K2DVF0"/>
<dbReference type="EnsemblPlants" id="PNT78258">
    <property type="protein sequence ID" value="PNT78258"/>
    <property type="gene ID" value="BRADI_1g76195v3"/>
</dbReference>
<dbReference type="EMBL" id="CM000880">
    <property type="protein sequence ID" value="PNT78258.1"/>
    <property type="molecule type" value="Genomic_DNA"/>
</dbReference>
<dbReference type="Gramene" id="PNT78258">
    <property type="protein sequence ID" value="PNT78258"/>
    <property type="gene ID" value="BRADI_1g76195v3"/>
</dbReference>
<proteinExistence type="predicted"/>
<organism evidence="1">
    <name type="scientific">Brachypodium distachyon</name>
    <name type="common">Purple false brome</name>
    <name type="synonym">Trachynia distachya</name>
    <dbReference type="NCBI Taxonomy" id="15368"/>
    <lineage>
        <taxon>Eukaryota</taxon>
        <taxon>Viridiplantae</taxon>
        <taxon>Streptophyta</taxon>
        <taxon>Embryophyta</taxon>
        <taxon>Tracheophyta</taxon>
        <taxon>Spermatophyta</taxon>
        <taxon>Magnoliopsida</taxon>
        <taxon>Liliopsida</taxon>
        <taxon>Poales</taxon>
        <taxon>Poaceae</taxon>
        <taxon>BOP clade</taxon>
        <taxon>Pooideae</taxon>
        <taxon>Stipodae</taxon>
        <taxon>Brachypodieae</taxon>
        <taxon>Brachypodium</taxon>
    </lineage>
</organism>
<protein>
    <submittedName>
        <fullName evidence="1 2">Uncharacterized protein</fullName>
    </submittedName>
</protein>
<name>A0A2K2DVF0_BRADI</name>
<keyword evidence="3" id="KW-1185">Reference proteome</keyword>
<reference evidence="1" key="2">
    <citation type="submission" date="2017-06" db="EMBL/GenBank/DDBJ databases">
        <title>WGS assembly of Brachypodium distachyon.</title>
        <authorList>
            <consortium name="The International Brachypodium Initiative"/>
            <person name="Lucas S."/>
            <person name="Harmon-Smith M."/>
            <person name="Lail K."/>
            <person name="Tice H."/>
            <person name="Grimwood J."/>
            <person name="Bruce D."/>
            <person name="Barry K."/>
            <person name="Shu S."/>
            <person name="Lindquist E."/>
            <person name="Wang M."/>
            <person name="Pitluck S."/>
            <person name="Vogel J.P."/>
            <person name="Garvin D.F."/>
            <person name="Mockler T.C."/>
            <person name="Schmutz J."/>
            <person name="Rokhsar D."/>
            <person name="Bevan M.W."/>
        </authorList>
    </citation>
    <scope>NUCLEOTIDE SEQUENCE</scope>
    <source>
        <strain evidence="1">Bd21</strain>
    </source>
</reference>
<evidence type="ECO:0000313" key="1">
    <source>
        <dbReference type="EMBL" id="PNT78258.1"/>
    </source>
</evidence>
<evidence type="ECO:0000313" key="2">
    <source>
        <dbReference type="EnsemblPlants" id="PNT78258"/>
    </source>
</evidence>
<reference evidence="1 2" key="1">
    <citation type="journal article" date="2010" name="Nature">
        <title>Genome sequencing and analysis of the model grass Brachypodium distachyon.</title>
        <authorList>
            <consortium name="International Brachypodium Initiative"/>
        </authorList>
    </citation>
    <scope>NUCLEOTIDE SEQUENCE [LARGE SCALE GENOMIC DNA]</scope>
    <source>
        <strain evidence="1 2">Bd21</strain>
    </source>
</reference>
<reference evidence="2" key="3">
    <citation type="submission" date="2018-08" db="UniProtKB">
        <authorList>
            <consortium name="EnsemblPlants"/>
        </authorList>
    </citation>
    <scope>IDENTIFICATION</scope>
    <source>
        <strain evidence="2">cv. Bd21</strain>
    </source>
</reference>
<dbReference type="InParanoid" id="A0A2K2DVF0"/>
<dbReference type="Proteomes" id="UP000008810">
    <property type="component" value="Chromosome 1"/>
</dbReference>
<evidence type="ECO:0000313" key="3">
    <source>
        <dbReference type="Proteomes" id="UP000008810"/>
    </source>
</evidence>
<accession>A0A2K2DVF0</accession>